<proteinExistence type="inferred from homology"/>
<reference evidence="3 4" key="1">
    <citation type="submission" date="2018-03" db="EMBL/GenBank/DDBJ databases">
        <authorList>
            <person name="Guldener U."/>
        </authorList>
    </citation>
    <scope>NUCLEOTIDE SEQUENCE [LARGE SCALE GENOMIC DNA]</scope>
    <source>
        <strain evidence="3 4">DAOM196992</strain>
    </source>
</reference>
<dbReference type="EMBL" id="OOIP01000011">
    <property type="protein sequence ID" value="SPO38670.1"/>
    <property type="molecule type" value="Genomic_DNA"/>
</dbReference>
<dbReference type="InterPro" id="IPR037992">
    <property type="entry name" value="TRAPPC6/Trs33"/>
</dbReference>
<comment type="similarity">
    <text evidence="1">Belongs to the TRAPP small subunits family. BET3 subfamily.</text>
</comment>
<dbReference type="CDD" id="cd14944">
    <property type="entry name" value="TRAPPC6A_Trs33"/>
    <property type="match status" value="1"/>
</dbReference>
<sequence length="276" mass="29286">MSSPKVGTPAGGERLSLGQSTLSTASKPLHSLPNLAAALPSSSAADDPHSAATLINQDTLLLATPPPNYVDSQAWHLLATEMVYSLVYSSRHASKKQRLARQQLADAGIAPLGDTTDPSTHHSGQDGQGAAAELDAMVSARLEAIGFHVGSNLAEHLSRERARFSETLDVLKFICKELWTTIWGKQVDNLRTNHRGVYVLQDNAFKPLCAMSTSRGAQETAREVKLFLSYPVGIVRGALAQLDVPSAVVAETSQAPQCTFHVKTQRAAAATSAAGP</sequence>
<dbReference type="Proteomes" id="UP000323386">
    <property type="component" value="Unassembled WGS sequence"/>
</dbReference>
<dbReference type="InterPro" id="IPR007194">
    <property type="entry name" value="TRAPP_component"/>
</dbReference>
<dbReference type="GO" id="GO:0030008">
    <property type="term" value="C:TRAPP complex"/>
    <property type="evidence" value="ECO:0007669"/>
    <property type="project" value="TreeGrafter"/>
</dbReference>
<evidence type="ECO:0000256" key="1">
    <source>
        <dbReference type="ARBA" id="ARBA00006218"/>
    </source>
</evidence>
<dbReference type="GO" id="GO:0005802">
    <property type="term" value="C:trans-Golgi network"/>
    <property type="evidence" value="ECO:0007669"/>
    <property type="project" value="TreeGrafter"/>
</dbReference>
<keyword evidence="4" id="KW-1185">Reference proteome</keyword>
<name>A0A5C3F3J3_9BASI</name>
<protein>
    <submittedName>
        <fullName evidence="3">Related to TRS33 - subunit of the transport protein particle complex</fullName>
    </submittedName>
</protein>
<organism evidence="3 4">
    <name type="scientific">Pseudozyma flocculosa</name>
    <dbReference type="NCBI Taxonomy" id="84751"/>
    <lineage>
        <taxon>Eukaryota</taxon>
        <taxon>Fungi</taxon>
        <taxon>Dikarya</taxon>
        <taxon>Basidiomycota</taxon>
        <taxon>Ustilaginomycotina</taxon>
        <taxon>Ustilaginomycetes</taxon>
        <taxon>Ustilaginales</taxon>
        <taxon>Ustilaginaceae</taxon>
        <taxon>Pseudozyma</taxon>
    </lineage>
</organism>
<evidence type="ECO:0000256" key="2">
    <source>
        <dbReference type="SAM" id="MobiDB-lite"/>
    </source>
</evidence>
<accession>A0A5C3F3J3</accession>
<dbReference type="PANTHER" id="PTHR12817:SF0">
    <property type="entry name" value="GEO08327P1"/>
    <property type="match status" value="1"/>
</dbReference>
<evidence type="ECO:0000313" key="4">
    <source>
        <dbReference type="Proteomes" id="UP000323386"/>
    </source>
</evidence>
<dbReference type="GO" id="GO:0005801">
    <property type="term" value="C:cis-Golgi network"/>
    <property type="evidence" value="ECO:0007669"/>
    <property type="project" value="TreeGrafter"/>
</dbReference>
<evidence type="ECO:0000313" key="3">
    <source>
        <dbReference type="EMBL" id="SPO38670.1"/>
    </source>
</evidence>
<dbReference type="AlphaFoldDB" id="A0A5C3F3J3"/>
<dbReference type="PANTHER" id="PTHR12817">
    <property type="entry name" value="TRAFFICKING PROTEIN PARTICLE COMPLEX SUBUNIT 6B"/>
    <property type="match status" value="1"/>
</dbReference>
<dbReference type="OrthoDB" id="941624at2759"/>
<dbReference type="InterPro" id="IPR024096">
    <property type="entry name" value="NO_sig/Golgi_transp_ligand-bd"/>
</dbReference>
<dbReference type="SUPFAM" id="SSF111126">
    <property type="entry name" value="Ligand-binding domain in the NO signalling and Golgi transport"/>
    <property type="match status" value="1"/>
</dbReference>
<dbReference type="GO" id="GO:0006888">
    <property type="term" value="P:endoplasmic reticulum to Golgi vesicle-mediated transport"/>
    <property type="evidence" value="ECO:0007669"/>
    <property type="project" value="TreeGrafter"/>
</dbReference>
<gene>
    <name evidence="3" type="ORF">PSFLO_04149</name>
</gene>
<feature type="region of interest" description="Disordered" evidence="2">
    <location>
        <begin position="109"/>
        <end position="130"/>
    </location>
</feature>
<dbReference type="Gene3D" id="3.30.1380.20">
    <property type="entry name" value="Trafficking protein particle complex subunit 3"/>
    <property type="match status" value="1"/>
</dbReference>
<dbReference type="Pfam" id="PF04051">
    <property type="entry name" value="TRAPP"/>
    <property type="match status" value="1"/>
</dbReference>